<dbReference type="RefSeq" id="XP_012695946.1">
    <property type="nucleotide sequence ID" value="XM_012840492.2"/>
</dbReference>
<dbReference type="AlphaFoldDB" id="A0A6P3WDF2"/>
<dbReference type="KEGG" id="char:105911662"/>
<dbReference type="PROSITE" id="PS50252">
    <property type="entry name" value="TBOX_3"/>
    <property type="match status" value="1"/>
</dbReference>
<comment type="subcellular location">
    <subcellularLocation>
        <location evidence="1 14">Nucleus</location>
    </subcellularLocation>
</comment>
<feature type="compositionally biased region" description="Basic and acidic residues" evidence="15">
    <location>
        <begin position="70"/>
        <end position="81"/>
    </location>
</feature>
<accession>A0A6P3WDF2</accession>
<evidence type="ECO:0000256" key="12">
    <source>
        <dbReference type="ARBA" id="ARBA00078344"/>
    </source>
</evidence>
<keyword evidence="8" id="KW-0010">Activator</keyword>
<proteinExistence type="predicted"/>
<dbReference type="Proteomes" id="UP000515152">
    <property type="component" value="Chromosome 21"/>
</dbReference>
<evidence type="ECO:0000256" key="9">
    <source>
        <dbReference type="ARBA" id="ARBA00023163"/>
    </source>
</evidence>
<keyword evidence="9" id="KW-0804">Transcription</keyword>
<dbReference type="PROSITE" id="PS01283">
    <property type="entry name" value="TBOX_1"/>
    <property type="match status" value="1"/>
</dbReference>
<keyword evidence="2" id="KW-0678">Repressor</keyword>
<keyword evidence="7 14" id="KW-0238">DNA-binding</keyword>
<dbReference type="GO" id="GO:0010975">
    <property type="term" value="P:regulation of neuron projection development"/>
    <property type="evidence" value="ECO:0007669"/>
    <property type="project" value="TreeGrafter"/>
</dbReference>
<evidence type="ECO:0000256" key="4">
    <source>
        <dbReference type="ARBA" id="ARBA00022553"/>
    </source>
</evidence>
<evidence type="ECO:0000313" key="17">
    <source>
        <dbReference type="Proteomes" id="UP000515152"/>
    </source>
</evidence>
<name>A0A6P3WDF2_CLUHA</name>
<protein>
    <recommendedName>
        <fullName evidence="11">T-box transcription factor TBX21</fullName>
    </recommendedName>
    <alternativeName>
        <fullName evidence="12">T-cell-specific T-box transcription factor T-bet</fullName>
    </alternativeName>
    <alternativeName>
        <fullName evidence="13">Transcription factor TBLYM</fullName>
    </alternativeName>
</protein>
<dbReference type="PANTHER" id="PTHR11267">
    <property type="entry name" value="T-BOX PROTEIN-RELATED"/>
    <property type="match status" value="1"/>
</dbReference>
<evidence type="ECO:0000256" key="14">
    <source>
        <dbReference type="PROSITE-ProRule" id="PRU00201"/>
    </source>
</evidence>
<organism evidence="17 18">
    <name type="scientific">Clupea harengus</name>
    <name type="common">Atlantic herring</name>
    <dbReference type="NCBI Taxonomy" id="7950"/>
    <lineage>
        <taxon>Eukaryota</taxon>
        <taxon>Metazoa</taxon>
        <taxon>Chordata</taxon>
        <taxon>Craniata</taxon>
        <taxon>Vertebrata</taxon>
        <taxon>Euteleostomi</taxon>
        <taxon>Actinopterygii</taxon>
        <taxon>Neopterygii</taxon>
        <taxon>Teleostei</taxon>
        <taxon>Clupei</taxon>
        <taxon>Clupeiformes</taxon>
        <taxon>Clupeoidei</taxon>
        <taxon>Clupeidae</taxon>
        <taxon>Clupea</taxon>
    </lineage>
</organism>
<dbReference type="CTD" id="564699"/>
<dbReference type="Gene3D" id="2.60.40.820">
    <property type="entry name" value="Transcription factor, T-box"/>
    <property type="match status" value="1"/>
</dbReference>
<dbReference type="InterPro" id="IPR008967">
    <property type="entry name" value="p53-like_TF_DNA-bd_sf"/>
</dbReference>
<dbReference type="SMART" id="SM00425">
    <property type="entry name" value="TBOX"/>
    <property type="match status" value="1"/>
</dbReference>
<dbReference type="InterPro" id="IPR001699">
    <property type="entry name" value="TF_T-box"/>
</dbReference>
<evidence type="ECO:0000256" key="5">
    <source>
        <dbReference type="ARBA" id="ARBA00022843"/>
    </source>
</evidence>
<dbReference type="GO" id="GO:0000785">
    <property type="term" value="C:chromatin"/>
    <property type="evidence" value="ECO:0007669"/>
    <property type="project" value="TreeGrafter"/>
</dbReference>
<evidence type="ECO:0000256" key="7">
    <source>
        <dbReference type="ARBA" id="ARBA00023125"/>
    </source>
</evidence>
<dbReference type="GO" id="GO:0045893">
    <property type="term" value="P:positive regulation of DNA-templated transcription"/>
    <property type="evidence" value="ECO:0007669"/>
    <property type="project" value="InterPro"/>
</dbReference>
<evidence type="ECO:0000313" key="18">
    <source>
        <dbReference type="RefSeq" id="XP_012695946.1"/>
    </source>
</evidence>
<evidence type="ECO:0000259" key="16">
    <source>
        <dbReference type="PROSITE" id="PS50252"/>
    </source>
</evidence>
<dbReference type="GO" id="GO:0072676">
    <property type="term" value="P:lymphocyte migration"/>
    <property type="evidence" value="ECO:0007669"/>
    <property type="project" value="UniProtKB-ARBA"/>
</dbReference>
<gene>
    <name evidence="18" type="primary">tbr1a</name>
</gene>
<dbReference type="InterPro" id="IPR036960">
    <property type="entry name" value="T-box_sf"/>
</dbReference>
<dbReference type="GO" id="GO:0021902">
    <property type="term" value="P:commitment of neuronal cell to specific neuron type in forebrain"/>
    <property type="evidence" value="ECO:0007669"/>
    <property type="project" value="TreeGrafter"/>
</dbReference>
<evidence type="ECO:0000256" key="15">
    <source>
        <dbReference type="SAM" id="MobiDB-lite"/>
    </source>
</evidence>
<feature type="region of interest" description="Disordered" evidence="15">
    <location>
        <begin position="70"/>
        <end position="103"/>
    </location>
</feature>
<dbReference type="GO" id="GO:0000978">
    <property type="term" value="F:RNA polymerase II cis-regulatory region sequence-specific DNA binding"/>
    <property type="evidence" value="ECO:0007669"/>
    <property type="project" value="InterPro"/>
</dbReference>
<dbReference type="InterPro" id="IPR032385">
    <property type="entry name" value="T-box_assoc"/>
</dbReference>
<evidence type="ECO:0000256" key="6">
    <source>
        <dbReference type="ARBA" id="ARBA00023015"/>
    </source>
</evidence>
<evidence type="ECO:0000256" key="3">
    <source>
        <dbReference type="ARBA" id="ARBA00022499"/>
    </source>
</evidence>
<reference evidence="18" key="1">
    <citation type="submission" date="2025-08" db="UniProtKB">
        <authorList>
            <consortium name="RefSeq"/>
        </authorList>
    </citation>
    <scope>IDENTIFICATION</scope>
</reference>
<dbReference type="PANTHER" id="PTHR11267:SF88">
    <property type="entry name" value="T-BOX BRAIN PROTEIN 1"/>
    <property type="match status" value="1"/>
</dbReference>
<sequence>MPLKVCASPSIVLSDGLVKVGSGYLSYYGSELVNGDHPIMSFTDNLERNSTLKSSSSELTNHSLAISLSEVKESQEEEKGSKRTTAQDAVPEDRHTVDGSNTESYFSSPLCHAQSLSSAPGAMFTYPGQHGPAHPTFSITSPNPYMAHHPVITSGHYNGLLTSSSRQGYPAAGYPYAQQYGHGYQDGPLYQFSAGPASLLSGKAQVYLCNRALWLKFHRHQTEMIITRQGRRMFPFLSFNVTGLDPTLKYNVFVDVTLADPNHWRFQGGKWVPCGKADTNVTANRTHMHSDSPNTGAHWMRQEISFGKLKLTNNKGGSSPGQMVVLQSLHKYQPRLHVVEVNEDGTEDTNQQGRVQTFTFPETQFMSVTAYQNTDITQLKIDHNPFAKGFRDNYDTIYSGLDIDRLTPSPGDSSRPQMIPGTRYAMGSPFFQDQFSPYAKSHFNQVCGSAPGLDIDRTSLISQQQADDATTSAQRWFVAPSGNRLDFPTSGYDTAAAADFAGNAATLLSYTAGVKALSLASASCSSRAFGYYTDPNGWSSRSPPPYAVKSPSALSGWTPTSTENRIEKSTYLGDDENAEAERSSLQVCEDSKPKDMAESNWIETPTSTKSVESGDSGIYEHSKRRRVSTPVTAGTEGLSPLKTDSTTTQECENNTKDMNYTCFYSQT</sequence>
<dbReference type="GO" id="GO:0000981">
    <property type="term" value="F:DNA-binding transcription factor activity, RNA polymerase II-specific"/>
    <property type="evidence" value="ECO:0007669"/>
    <property type="project" value="TreeGrafter"/>
</dbReference>
<keyword evidence="6" id="KW-0805">Transcription regulation</keyword>
<evidence type="ECO:0000256" key="2">
    <source>
        <dbReference type="ARBA" id="ARBA00022491"/>
    </source>
</evidence>
<dbReference type="InterPro" id="IPR018186">
    <property type="entry name" value="TF_T-box_CS"/>
</dbReference>
<dbReference type="OrthoDB" id="7442607at2759"/>
<dbReference type="GeneID" id="105911662"/>
<evidence type="ECO:0000256" key="1">
    <source>
        <dbReference type="ARBA" id="ARBA00004123"/>
    </source>
</evidence>
<dbReference type="GO" id="GO:0045892">
    <property type="term" value="P:negative regulation of DNA-templated transcription"/>
    <property type="evidence" value="ECO:0007669"/>
    <property type="project" value="UniProtKB-ARBA"/>
</dbReference>
<comment type="caution">
    <text evidence="14">Lacks conserved residue(s) required for the propagation of feature annotation.</text>
</comment>
<keyword evidence="4" id="KW-0597">Phosphoprotein</keyword>
<dbReference type="InterPro" id="IPR046360">
    <property type="entry name" value="T-box_DNA-bd"/>
</dbReference>
<evidence type="ECO:0000256" key="13">
    <source>
        <dbReference type="ARBA" id="ARBA00081928"/>
    </source>
</evidence>
<keyword evidence="5" id="KW-0832">Ubl conjugation</keyword>
<feature type="compositionally biased region" description="Polar residues" evidence="15">
    <location>
        <begin position="552"/>
        <end position="563"/>
    </location>
</feature>
<feature type="region of interest" description="Disordered" evidence="15">
    <location>
        <begin position="539"/>
        <end position="649"/>
    </location>
</feature>
<dbReference type="Pfam" id="PF00907">
    <property type="entry name" value="T-box"/>
    <property type="match status" value="1"/>
</dbReference>
<evidence type="ECO:0000256" key="11">
    <source>
        <dbReference type="ARBA" id="ARBA00072238"/>
    </source>
</evidence>
<dbReference type="GO" id="GO:0001708">
    <property type="term" value="P:cell fate specification"/>
    <property type="evidence" value="ECO:0007669"/>
    <property type="project" value="TreeGrafter"/>
</dbReference>
<keyword evidence="3" id="KW-1017">Isopeptide bond</keyword>
<keyword evidence="17" id="KW-1185">Reference proteome</keyword>
<keyword evidence="10 14" id="KW-0539">Nucleus</keyword>
<feature type="compositionally biased region" description="Polar residues" evidence="15">
    <location>
        <begin position="601"/>
        <end position="613"/>
    </location>
</feature>
<dbReference type="PRINTS" id="PR00937">
    <property type="entry name" value="TBOX"/>
</dbReference>
<dbReference type="GO" id="GO:0005634">
    <property type="term" value="C:nucleus"/>
    <property type="evidence" value="ECO:0007669"/>
    <property type="project" value="UniProtKB-SubCell"/>
</dbReference>
<evidence type="ECO:0000256" key="8">
    <source>
        <dbReference type="ARBA" id="ARBA00023159"/>
    </source>
</evidence>
<feature type="domain" description="T-box" evidence="16">
    <location>
        <begin position="208"/>
        <end position="392"/>
    </location>
</feature>
<dbReference type="Pfam" id="PF16176">
    <property type="entry name" value="T-box_assoc"/>
    <property type="match status" value="1"/>
</dbReference>
<evidence type="ECO:0000256" key="10">
    <source>
        <dbReference type="ARBA" id="ARBA00023242"/>
    </source>
</evidence>
<dbReference type="SUPFAM" id="SSF49417">
    <property type="entry name" value="p53-like transcription factors"/>
    <property type="match status" value="1"/>
</dbReference>
<dbReference type="FunFam" id="2.60.40.820:FF:000011">
    <property type="entry name" value="T-box transcription factor TBX21"/>
    <property type="match status" value="1"/>
</dbReference>